<dbReference type="EMBL" id="DXDA01000074">
    <property type="protein sequence ID" value="HIY69689.1"/>
    <property type="molecule type" value="Genomic_DNA"/>
</dbReference>
<dbReference type="Pfam" id="PF14135">
    <property type="entry name" value="DUF4302"/>
    <property type="match status" value="1"/>
</dbReference>
<evidence type="ECO:0000313" key="2">
    <source>
        <dbReference type="EMBL" id="HIY69689.1"/>
    </source>
</evidence>
<proteinExistence type="predicted"/>
<name>A0A9D1Z1E4_9BACT</name>
<protein>
    <submittedName>
        <fullName evidence="2">DUF4302 domain-containing protein</fullName>
    </submittedName>
</protein>
<dbReference type="InterPro" id="IPR025396">
    <property type="entry name" value="DUF4302"/>
</dbReference>
<organism evidence="2 3">
    <name type="scientific">Candidatus Alistipes intestinigallinarum</name>
    <dbReference type="NCBI Taxonomy" id="2838440"/>
    <lineage>
        <taxon>Bacteria</taxon>
        <taxon>Pseudomonadati</taxon>
        <taxon>Bacteroidota</taxon>
        <taxon>Bacteroidia</taxon>
        <taxon>Bacteroidales</taxon>
        <taxon>Rikenellaceae</taxon>
        <taxon>Alistipes</taxon>
    </lineage>
</organism>
<dbReference type="PROSITE" id="PS51257">
    <property type="entry name" value="PROKAR_LIPOPROTEIN"/>
    <property type="match status" value="1"/>
</dbReference>
<dbReference type="Proteomes" id="UP000886844">
    <property type="component" value="Unassembled WGS sequence"/>
</dbReference>
<comment type="caution">
    <text evidence="2">The sequence shown here is derived from an EMBL/GenBank/DDBJ whole genome shotgun (WGS) entry which is preliminary data.</text>
</comment>
<accession>A0A9D1Z1E4</accession>
<evidence type="ECO:0000256" key="1">
    <source>
        <dbReference type="SAM" id="SignalP"/>
    </source>
</evidence>
<feature type="chain" id="PRO_5039666883" evidence="1">
    <location>
        <begin position="22"/>
        <end position="443"/>
    </location>
</feature>
<sequence length="443" mass="49425">MKKTISIVALLFGLSFLTSCESTVTMDGSVDARVDAVIKGYIETLADAESGWIFDVMTSEGNYRFYMEFTDDNMVTMYTDNLYYPQWNGVPKTSTYNIRSLQRPTLSFDTYSYLAVINDPDNGISHGSGNMGLQTDFEFEVETFTDGIFYLTGRVNRVEATLRPATAEESASVKSGGLMDVLTNAQNYRAGEYCYFMIGETKVSLILNARSIDISYVDSEENVIQASGYTRTDLEGNISLLEPIEVAGEMLTGFTWDSSASAFEADVAGAPQIVDAQADPVIPLHYMLGPNKTYTVLVSRLDMYPTYSASENEFAYLFSQAYMKIAQGYGLELQELDLEFYMTEGGAPRMMMVYYCGRFQGWVTYSLTFNETEDQFTVTGMSFDDDAYGNGALFANAYTALPLFWMNKTFKIDWLKMVYGSYSMGQVVLVDGQTPAAFHGALF</sequence>
<gene>
    <name evidence="2" type="ORF">H9828_09760</name>
</gene>
<keyword evidence="1" id="KW-0732">Signal</keyword>
<reference evidence="2" key="1">
    <citation type="journal article" date="2021" name="PeerJ">
        <title>Extensive microbial diversity within the chicken gut microbiome revealed by metagenomics and culture.</title>
        <authorList>
            <person name="Gilroy R."/>
            <person name="Ravi A."/>
            <person name="Getino M."/>
            <person name="Pursley I."/>
            <person name="Horton D.L."/>
            <person name="Alikhan N.F."/>
            <person name="Baker D."/>
            <person name="Gharbi K."/>
            <person name="Hall N."/>
            <person name="Watson M."/>
            <person name="Adriaenssens E.M."/>
            <person name="Foster-Nyarko E."/>
            <person name="Jarju S."/>
            <person name="Secka A."/>
            <person name="Antonio M."/>
            <person name="Oren A."/>
            <person name="Chaudhuri R.R."/>
            <person name="La Ragione R."/>
            <person name="Hildebrand F."/>
            <person name="Pallen M.J."/>
        </authorList>
    </citation>
    <scope>NUCLEOTIDE SEQUENCE</scope>
    <source>
        <strain evidence="2">5134</strain>
    </source>
</reference>
<evidence type="ECO:0000313" key="3">
    <source>
        <dbReference type="Proteomes" id="UP000886844"/>
    </source>
</evidence>
<reference evidence="2" key="2">
    <citation type="submission" date="2021-04" db="EMBL/GenBank/DDBJ databases">
        <authorList>
            <person name="Gilroy R."/>
        </authorList>
    </citation>
    <scope>NUCLEOTIDE SEQUENCE</scope>
    <source>
        <strain evidence="2">5134</strain>
    </source>
</reference>
<dbReference type="AlphaFoldDB" id="A0A9D1Z1E4"/>
<feature type="signal peptide" evidence="1">
    <location>
        <begin position="1"/>
        <end position="21"/>
    </location>
</feature>